<reference evidence="1 2" key="1">
    <citation type="submission" date="2019-03" db="EMBL/GenBank/DDBJ databases">
        <title>First draft genome of Liparis tanakae, snailfish: a comprehensive survey of snailfish specific genes.</title>
        <authorList>
            <person name="Kim W."/>
            <person name="Song I."/>
            <person name="Jeong J.-H."/>
            <person name="Kim D."/>
            <person name="Kim S."/>
            <person name="Ryu S."/>
            <person name="Song J.Y."/>
            <person name="Lee S.K."/>
        </authorList>
    </citation>
    <scope>NUCLEOTIDE SEQUENCE [LARGE SCALE GENOMIC DNA]</scope>
    <source>
        <tissue evidence="1">Muscle</tissue>
    </source>
</reference>
<gene>
    <name evidence="1" type="ORF">EYF80_067043</name>
</gene>
<dbReference type="EMBL" id="SRLO01020799">
    <property type="protein sequence ID" value="TNN22840.1"/>
    <property type="molecule type" value="Genomic_DNA"/>
</dbReference>
<accession>A0A4Z2E2S8</accession>
<proteinExistence type="predicted"/>
<dbReference type="AlphaFoldDB" id="A0A4Z2E2S8"/>
<keyword evidence="2" id="KW-1185">Reference proteome</keyword>
<protein>
    <submittedName>
        <fullName evidence="1">Uncharacterized protein</fullName>
    </submittedName>
</protein>
<evidence type="ECO:0000313" key="2">
    <source>
        <dbReference type="Proteomes" id="UP000314294"/>
    </source>
</evidence>
<name>A0A4Z2E2S8_9TELE</name>
<evidence type="ECO:0000313" key="1">
    <source>
        <dbReference type="EMBL" id="TNN22840.1"/>
    </source>
</evidence>
<sequence>MSRKASGSRLSGAHKLQPHWNDWQPRLVLCSGELVITRRLRAGLLPGVRGGEMCLLTTLRSHNDHSVLYVVMVPLRLAPCLACS</sequence>
<comment type="caution">
    <text evidence="1">The sequence shown here is derived from an EMBL/GenBank/DDBJ whole genome shotgun (WGS) entry which is preliminary data.</text>
</comment>
<dbReference type="Proteomes" id="UP000314294">
    <property type="component" value="Unassembled WGS sequence"/>
</dbReference>
<dbReference type="OrthoDB" id="8915695at2759"/>
<organism evidence="1 2">
    <name type="scientific">Liparis tanakae</name>
    <name type="common">Tanaka's snailfish</name>
    <dbReference type="NCBI Taxonomy" id="230148"/>
    <lineage>
        <taxon>Eukaryota</taxon>
        <taxon>Metazoa</taxon>
        <taxon>Chordata</taxon>
        <taxon>Craniata</taxon>
        <taxon>Vertebrata</taxon>
        <taxon>Euteleostomi</taxon>
        <taxon>Actinopterygii</taxon>
        <taxon>Neopterygii</taxon>
        <taxon>Teleostei</taxon>
        <taxon>Neoteleostei</taxon>
        <taxon>Acanthomorphata</taxon>
        <taxon>Eupercaria</taxon>
        <taxon>Perciformes</taxon>
        <taxon>Cottioidei</taxon>
        <taxon>Cottales</taxon>
        <taxon>Liparidae</taxon>
        <taxon>Liparis</taxon>
    </lineage>
</organism>